<dbReference type="GO" id="GO:0042597">
    <property type="term" value="C:periplasmic space"/>
    <property type="evidence" value="ECO:0007669"/>
    <property type="project" value="UniProtKB-ARBA"/>
</dbReference>
<dbReference type="GO" id="GO:0015833">
    <property type="term" value="P:peptide transport"/>
    <property type="evidence" value="ECO:0007669"/>
    <property type="project" value="TreeGrafter"/>
</dbReference>
<proteinExistence type="predicted"/>
<organism evidence="2 3">
    <name type="scientific">Aerophobetes bacterium</name>
    <dbReference type="NCBI Taxonomy" id="2030807"/>
    <lineage>
        <taxon>Bacteria</taxon>
        <taxon>Candidatus Aerophobota</taxon>
    </lineage>
</organism>
<sequence>MGWKPKLTPGLYNLDEYEKIAGVTIKVFHEAPMLGERVAAGRLPPVEERLPENPLVMEPWEKIGKYGGTLRYCEFALEYDHYLRHINDAQLLELAPSPSHHRYNFVGSKVLPGIFEFWQASEDARTFTFRIRKGLKWSDGVPVTTEDVRYTIEDVALNEEITSSLPLLQENHPKWVRWGGRPVKLEIVDDCTFRLKFAKSYGLFVSQLVNWRWASLIRPSHYLKQFHKKYTSWEKLLPLMKERGYKRKEEWGKFYNSLEPPTWDAGPFVPTAYPNVFDYPSLDPWIHISQPKPGEFILERNPYFYKIDPEGSQLPYIDKIHRIFVHNLKEENRKILTGKTDIQCQKLRLSDCPLFMKNRKKGGYKVMLLKAWQDQMLMFWLNLCPNDPVLRKIVQDVRFRQAMSLALNREEIKESIFLGFGRPAQIAPVPGSAYYEEEFEKAYAQYDPDRANRLLDEMGLRWDENHQYRLRPDGKRLTLPLLHYDLTPPASPGAELASKYWKAIGIDVPVKKVDVRCFMELQEANQVVLSVWWLDGANITDPFWYQGFHDTTPKWWQWYITDGKRGTEPIPAAKRVYELRDIIFSTPSEEERIKAGKELFRLQAENLWVIGTVAQTPTPFVYSKRLG</sequence>
<dbReference type="AlphaFoldDB" id="A0A497E3Y1"/>
<feature type="domain" description="Solute-binding protein family 5" evidence="1">
    <location>
        <begin position="110"/>
        <end position="548"/>
    </location>
</feature>
<accession>A0A497E3Y1</accession>
<dbReference type="Proteomes" id="UP000279422">
    <property type="component" value="Unassembled WGS sequence"/>
</dbReference>
<protein>
    <recommendedName>
        <fullName evidence="1">Solute-binding protein family 5 domain-containing protein</fullName>
    </recommendedName>
</protein>
<comment type="caution">
    <text evidence="2">The sequence shown here is derived from an EMBL/GenBank/DDBJ whole genome shotgun (WGS) entry which is preliminary data.</text>
</comment>
<dbReference type="InterPro" id="IPR039424">
    <property type="entry name" value="SBP_5"/>
</dbReference>
<dbReference type="EMBL" id="QMPZ01000069">
    <property type="protein sequence ID" value="RLE09009.1"/>
    <property type="molecule type" value="Genomic_DNA"/>
</dbReference>
<dbReference type="PANTHER" id="PTHR30290">
    <property type="entry name" value="PERIPLASMIC BINDING COMPONENT OF ABC TRANSPORTER"/>
    <property type="match status" value="1"/>
</dbReference>
<evidence type="ECO:0000313" key="2">
    <source>
        <dbReference type="EMBL" id="RLE09009.1"/>
    </source>
</evidence>
<dbReference type="GO" id="GO:0043190">
    <property type="term" value="C:ATP-binding cassette (ABC) transporter complex"/>
    <property type="evidence" value="ECO:0007669"/>
    <property type="project" value="InterPro"/>
</dbReference>
<dbReference type="Pfam" id="PF00496">
    <property type="entry name" value="SBP_bac_5"/>
    <property type="match status" value="1"/>
</dbReference>
<dbReference type="GO" id="GO:1904680">
    <property type="term" value="F:peptide transmembrane transporter activity"/>
    <property type="evidence" value="ECO:0007669"/>
    <property type="project" value="TreeGrafter"/>
</dbReference>
<dbReference type="PANTHER" id="PTHR30290:SF62">
    <property type="entry name" value="OLIGOPEPTIDE ABC TRANSPORTER, PERIPLASMIC OLIGOPEPTIDE-BINDING PROTEIN"/>
    <property type="match status" value="1"/>
</dbReference>
<dbReference type="Gene3D" id="3.40.190.10">
    <property type="entry name" value="Periplasmic binding protein-like II"/>
    <property type="match status" value="1"/>
</dbReference>
<dbReference type="CDD" id="cd08500">
    <property type="entry name" value="PBP2_NikA_DppA_OppA_like_4"/>
    <property type="match status" value="1"/>
</dbReference>
<evidence type="ECO:0000259" key="1">
    <source>
        <dbReference type="Pfam" id="PF00496"/>
    </source>
</evidence>
<gene>
    <name evidence="2" type="ORF">DRJ00_05300</name>
</gene>
<name>A0A497E3Y1_UNCAE</name>
<feature type="non-terminal residue" evidence="2">
    <location>
        <position position="627"/>
    </location>
</feature>
<evidence type="ECO:0000313" key="3">
    <source>
        <dbReference type="Proteomes" id="UP000279422"/>
    </source>
</evidence>
<reference evidence="2 3" key="1">
    <citation type="submission" date="2018-06" db="EMBL/GenBank/DDBJ databases">
        <title>Extensive metabolic versatility and redundancy in microbially diverse, dynamic hydrothermal sediments.</title>
        <authorList>
            <person name="Dombrowski N."/>
            <person name="Teske A."/>
            <person name="Baker B.J."/>
        </authorList>
    </citation>
    <scope>NUCLEOTIDE SEQUENCE [LARGE SCALE GENOMIC DNA]</scope>
    <source>
        <strain evidence="2">B47_G16</strain>
    </source>
</reference>
<dbReference type="SUPFAM" id="SSF53850">
    <property type="entry name" value="Periplasmic binding protein-like II"/>
    <property type="match status" value="1"/>
</dbReference>
<dbReference type="Gene3D" id="3.10.105.10">
    <property type="entry name" value="Dipeptide-binding Protein, Domain 3"/>
    <property type="match status" value="1"/>
</dbReference>
<dbReference type="InterPro" id="IPR000914">
    <property type="entry name" value="SBP_5_dom"/>
</dbReference>